<dbReference type="OrthoDB" id="798837at2"/>
<keyword evidence="2" id="KW-1185">Reference proteome</keyword>
<dbReference type="AlphaFoldDB" id="A0A3M9N8S7"/>
<organism evidence="1 2">
    <name type="scientific">Hanamia caeni</name>
    <dbReference type="NCBI Taxonomy" id="2294116"/>
    <lineage>
        <taxon>Bacteria</taxon>
        <taxon>Pseudomonadati</taxon>
        <taxon>Bacteroidota</taxon>
        <taxon>Chitinophagia</taxon>
        <taxon>Chitinophagales</taxon>
        <taxon>Chitinophagaceae</taxon>
        <taxon>Hanamia</taxon>
    </lineage>
</organism>
<protein>
    <submittedName>
        <fullName evidence="1">Uncharacterized protein</fullName>
    </submittedName>
</protein>
<reference evidence="1 2" key="1">
    <citation type="submission" date="2018-11" db="EMBL/GenBank/DDBJ databases">
        <title>Draft genome sequence of Ferruginibacter sp. BO-59.</title>
        <authorList>
            <person name="Im W.T."/>
        </authorList>
    </citation>
    <scope>NUCLEOTIDE SEQUENCE [LARGE SCALE GENOMIC DNA]</scope>
    <source>
        <strain evidence="1 2">BO-59</strain>
    </source>
</reference>
<dbReference type="Proteomes" id="UP000267223">
    <property type="component" value="Unassembled WGS sequence"/>
</dbReference>
<comment type="caution">
    <text evidence="1">The sequence shown here is derived from an EMBL/GenBank/DDBJ whole genome shotgun (WGS) entry which is preliminary data.</text>
</comment>
<sequence length="81" mass="9512">MPEIIIKYKNKRALEALHDFAKYFDFEIRLPHSSRKENQIDLNSITVIPGDSSIDTSDLHEIFTGRNINPSELRKNAWKRK</sequence>
<proteinExistence type="predicted"/>
<evidence type="ECO:0000313" key="2">
    <source>
        <dbReference type="Proteomes" id="UP000267223"/>
    </source>
</evidence>
<dbReference type="RefSeq" id="WP_123122042.1">
    <property type="nucleotide sequence ID" value="NZ_RJJR01000016.1"/>
</dbReference>
<name>A0A3M9N8S7_9BACT</name>
<evidence type="ECO:0000313" key="1">
    <source>
        <dbReference type="EMBL" id="RNI33785.1"/>
    </source>
</evidence>
<accession>A0A3M9N8S7</accession>
<gene>
    <name evidence="1" type="ORF">EFY79_17490</name>
</gene>
<dbReference type="EMBL" id="RJJR01000016">
    <property type="protein sequence ID" value="RNI33785.1"/>
    <property type="molecule type" value="Genomic_DNA"/>
</dbReference>